<organism evidence="2 3">
    <name type="scientific">Chara braunii</name>
    <name type="common">Braun's stonewort</name>
    <dbReference type="NCBI Taxonomy" id="69332"/>
    <lineage>
        <taxon>Eukaryota</taxon>
        <taxon>Viridiplantae</taxon>
        <taxon>Streptophyta</taxon>
        <taxon>Charophyceae</taxon>
        <taxon>Charales</taxon>
        <taxon>Characeae</taxon>
        <taxon>Chara</taxon>
    </lineage>
</organism>
<comment type="caution">
    <text evidence="2">The sequence shown here is derived from an EMBL/GenBank/DDBJ whole genome shotgun (WGS) entry which is preliminary data.</text>
</comment>
<evidence type="ECO:0000256" key="1">
    <source>
        <dbReference type="SAM" id="MobiDB-lite"/>
    </source>
</evidence>
<feature type="compositionally biased region" description="Basic and acidic residues" evidence="1">
    <location>
        <begin position="111"/>
        <end position="129"/>
    </location>
</feature>
<name>A0A388L7I4_CHABU</name>
<reference evidence="2 3" key="1">
    <citation type="journal article" date="2018" name="Cell">
        <title>The Chara Genome: Secondary Complexity and Implications for Plant Terrestrialization.</title>
        <authorList>
            <person name="Nishiyama T."/>
            <person name="Sakayama H."/>
            <person name="Vries J.D."/>
            <person name="Buschmann H."/>
            <person name="Saint-Marcoux D."/>
            <person name="Ullrich K.K."/>
            <person name="Haas F.B."/>
            <person name="Vanderstraeten L."/>
            <person name="Becker D."/>
            <person name="Lang D."/>
            <person name="Vosolsobe S."/>
            <person name="Rombauts S."/>
            <person name="Wilhelmsson P.K.I."/>
            <person name="Janitza P."/>
            <person name="Kern R."/>
            <person name="Heyl A."/>
            <person name="Rumpler F."/>
            <person name="Villalobos L.I.A.C."/>
            <person name="Clay J.M."/>
            <person name="Skokan R."/>
            <person name="Toyoda A."/>
            <person name="Suzuki Y."/>
            <person name="Kagoshima H."/>
            <person name="Schijlen E."/>
            <person name="Tajeshwar N."/>
            <person name="Catarino B."/>
            <person name="Hetherington A.J."/>
            <person name="Saltykova A."/>
            <person name="Bonnot C."/>
            <person name="Breuninger H."/>
            <person name="Symeonidi A."/>
            <person name="Radhakrishnan G.V."/>
            <person name="Van Nieuwerburgh F."/>
            <person name="Deforce D."/>
            <person name="Chang C."/>
            <person name="Karol K.G."/>
            <person name="Hedrich R."/>
            <person name="Ulvskov P."/>
            <person name="Glockner G."/>
            <person name="Delwiche C.F."/>
            <person name="Petrasek J."/>
            <person name="Van de Peer Y."/>
            <person name="Friml J."/>
            <person name="Beilby M."/>
            <person name="Dolan L."/>
            <person name="Kohara Y."/>
            <person name="Sugano S."/>
            <person name="Fujiyama A."/>
            <person name="Delaux P.-M."/>
            <person name="Quint M."/>
            <person name="TheiBen G."/>
            <person name="Hagemann M."/>
            <person name="Harholt J."/>
            <person name="Dunand C."/>
            <person name="Zachgo S."/>
            <person name="Langdale J."/>
            <person name="Maumus F."/>
            <person name="Straeten D.V.D."/>
            <person name="Gould S.B."/>
            <person name="Rensing S.A."/>
        </authorList>
    </citation>
    <scope>NUCLEOTIDE SEQUENCE [LARGE SCALE GENOMIC DNA]</scope>
    <source>
        <strain evidence="2 3">S276</strain>
    </source>
</reference>
<dbReference type="AlphaFoldDB" id="A0A388L7I4"/>
<dbReference type="EMBL" id="BFEA01000288">
    <property type="protein sequence ID" value="GBG78202.1"/>
    <property type="molecule type" value="Genomic_DNA"/>
</dbReference>
<evidence type="ECO:0000313" key="3">
    <source>
        <dbReference type="Proteomes" id="UP000265515"/>
    </source>
</evidence>
<dbReference type="Gramene" id="GBG78202">
    <property type="protein sequence ID" value="GBG78202"/>
    <property type="gene ID" value="CBR_g26235"/>
</dbReference>
<feature type="region of interest" description="Disordered" evidence="1">
    <location>
        <begin position="106"/>
        <end position="145"/>
    </location>
</feature>
<dbReference type="SUPFAM" id="SSF69322">
    <property type="entry name" value="Tricorn protease domain 2"/>
    <property type="match status" value="1"/>
</dbReference>
<sequence length="363" mass="40846">MMMMMMMMVKTTTAMMTDVAQRRAWRRFRVSQLLLVIALTAGLYLEETILSSGLATMLAADAASHSPSSSSSASSSSSLEPSSLRSSLELQEDSYVRDTPRNQWILQDDNPWAKEGDDNPWAKEGDDHHQHHHRHRRQLQDHGGYRHHPEQRLLEVQRPVEATGSDISSVLKFEILDENLLTLRGNLISNFAPDKTSALWWSDVWSLSLSPEDRSLFFLVNAQLWSVDRRRPTDRDGIGSVSRVAGPWRPPDNEGYSQAFAITMGGKMTSSNSVPMNRIALVDDSFNHSLRAYNVDDGSIPPPFSVLDYMHVTLNESPFLSLAWDSKRRILYGSTRSALYRMSLSLGDGGGKPTLERWIGPEL</sequence>
<keyword evidence="3" id="KW-1185">Reference proteome</keyword>
<dbReference type="Proteomes" id="UP000265515">
    <property type="component" value="Unassembled WGS sequence"/>
</dbReference>
<feature type="compositionally biased region" description="Low complexity" evidence="1">
    <location>
        <begin position="64"/>
        <end position="89"/>
    </location>
</feature>
<gene>
    <name evidence="2" type="ORF">CBR_g26235</name>
</gene>
<protein>
    <submittedName>
        <fullName evidence="2">Uncharacterized protein</fullName>
    </submittedName>
</protein>
<feature type="region of interest" description="Disordered" evidence="1">
    <location>
        <begin position="64"/>
        <end position="91"/>
    </location>
</feature>
<evidence type="ECO:0000313" key="2">
    <source>
        <dbReference type="EMBL" id="GBG78202.1"/>
    </source>
</evidence>
<proteinExistence type="predicted"/>
<accession>A0A388L7I4</accession>